<sequence>MFVQRAMRQATKAQTILGASPSKYTAKVLASSRLYSTPALAPLDASKLEINQSKNQKALQENSQLVFGKTFTDNMLTVEWEAGKGWGTPQIKEYGKLQLDPSAVVFHYAFECFEGMKAYKDKDGKTRLFRPDMNMKRFNRSAQRIALPSFEDEELTKLIGEFLKVDDRWIPKGRGYSLYLRPTMIGTQESLGVGASNKAMIFVIASPVGPYFPSGFAAVNLLATSEKVRAWPGGTGDAKVGGNYAPCIKPQLDANKEGFQQNLWLFGPDHQVTEVGTMNCFVFWENEKGGKYTLQKELVTPELDGSILPGVTRDSILSLTRSWGEFKVSERKFTMKDLVKADKEGRIIEMFGAGTACIVCPIKKIHYDGHDIHVPLDPSDKTSQAGKLTKRINDSIMDIQYGDVEGPKGWSVVV</sequence>
<dbReference type="AlphaFoldDB" id="A0A9P5S0S9"/>
<keyword evidence="5" id="KW-0028">Amino-acid biosynthesis</keyword>
<dbReference type="GO" id="GO:0005739">
    <property type="term" value="C:mitochondrion"/>
    <property type="evidence" value="ECO:0007669"/>
    <property type="project" value="TreeGrafter"/>
</dbReference>
<dbReference type="PANTHER" id="PTHR11825:SF44">
    <property type="entry name" value="BRANCHED-CHAIN-AMINO-ACID AMINOTRANSFERASE"/>
    <property type="match status" value="1"/>
</dbReference>
<keyword evidence="4 10" id="KW-0032">Aminotransferase</keyword>
<evidence type="ECO:0000313" key="11">
    <source>
        <dbReference type="Proteomes" id="UP000748756"/>
    </source>
</evidence>
<gene>
    <name evidence="10" type="primary">BCAT1</name>
    <name evidence="10" type="ORF">BG015_008188</name>
</gene>
<organism evidence="10 11">
    <name type="scientific">Linnemannia schmuckeri</name>
    <dbReference type="NCBI Taxonomy" id="64567"/>
    <lineage>
        <taxon>Eukaryota</taxon>
        <taxon>Fungi</taxon>
        <taxon>Fungi incertae sedis</taxon>
        <taxon>Mucoromycota</taxon>
        <taxon>Mortierellomycotina</taxon>
        <taxon>Mortierellomycetes</taxon>
        <taxon>Mortierellales</taxon>
        <taxon>Mortierellaceae</taxon>
        <taxon>Linnemannia</taxon>
    </lineage>
</organism>
<evidence type="ECO:0000256" key="1">
    <source>
        <dbReference type="ARBA" id="ARBA00001933"/>
    </source>
</evidence>
<dbReference type="InterPro" id="IPR043132">
    <property type="entry name" value="BCAT-like_C"/>
</dbReference>
<dbReference type="SUPFAM" id="SSF56752">
    <property type="entry name" value="D-aminoacid aminotransferase-like PLP-dependent enzymes"/>
    <property type="match status" value="1"/>
</dbReference>
<dbReference type="InterPro" id="IPR036038">
    <property type="entry name" value="Aminotransferase-like"/>
</dbReference>
<evidence type="ECO:0000256" key="2">
    <source>
        <dbReference type="ARBA" id="ARBA00009320"/>
    </source>
</evidence>
<reference evidence="10" key="1">
    <citation type="journal article" date="2020" name="Fungal Divers.">
        <title>Resolving the Mortierellaceae phylogeny through synthesis of multi-gene phylogenetics and phylogenomics.</title>
        <authorList>
            <person name="Vandepol N."/>
            <person name="Liber J."/>
            <person name="Desiro A."/>
            <person name="Na H."/>
            <person name="Kennedy M."/>
            <person name="Barry K."/>
            <person name="Grigoriev I.V."/>
            <person name="Miller A.N."/>
            <person name="O'Donnell K."/>
            <person name="Stajich J.E."/>
            <person name="Bonito G."/>
        </authorList>
    </citation>
    <scope>NUCLEOTIDE SEQUENCE</scope>
    <source>
        <strain evidence="10">NRRL 6426</strain>
    </source>
</reference>
<dbReference type="Pfam" id="PF01063">
    <property type="entry name" value="Aminotran_4"/>
    <property type="match status" value="1"/>
</dbReference>
<comment type="cofactor">
    <cofactor evidence="1">
        <name>pyridoxal 5'-phosphate</name>
        <dbReference type="ChEBI" id="CHEBI:597326"/>
    </cofactor>
</comment>
<evidence type="ECO:0000256" key="9">
    <source>
        <dbReference type="PIRSR" id="PIRSR006468-1"/>
    </source>
</evidence>
<comment type="caution">
    <text evidence="10">The sequence shown here is derived from an EMBL/GenBank/DDBJ whole genome shotgun (WGS) entry which is preliminary data.</text>
</comment>
<accession>A0A9P5S0S9</accession>
<dbReference type="Gene3D" id="3.30.470.10">
    <property type="match status" value="1"/>
</dbReference>
<evidence type="ECO:0000256" key="3">
    <source>
        <dbReference type="ARBA" id="ARBA00013053"/>
    </source>
</evidence>
<evidence type="ECO:0000256" key="7">
    <source>
        <dbReference type="ARBA" id="ARBA00022898"/>
    </source>
</evidence>
<proteinExistence type="inferred from homology"/>
<dbReference type="InterPro" id="IPR001544">
    <property type="entry name" value="Aminotrans_IV"/>
</dbReference>
<keyword evidence="8" id="KW-0100">Branched-chain amino acid biosynthesis</keyword>
<dbReference type="EMBL" id="JAAAUQ010000465">
    <property type="protein sequence ID" value="KAF9149998.1"/>
    <property type="molecule type" value="Genomic_DNA"/>
</dbReference>
<evidence type="ECO:0000313" key="10">
    <source>
        <dbReference type="EMBL" id="KAF9149998.1"/>
    </source>
</evidence>
<dbReference type="FunFam" id="3.30.470.10:FF:000005">
    <property type="entry name" value="Branched-chain-amino-acid aminotransferase"/>
    <property type="match status" value="1"/>
</dbReference>
<dbReference type="NCBIfam" id="NF009897">
    <property type="entry name" value="PRK13357.1"/>
    <property type="match status" value="1"/>
</dbReference>
<dbReference type="GO" id="GO:0009098">
    <property type="term" value="P:L-leucine biosynthetic process"/>
    <property type="evidence" value="ECO:0007669"/>
    <property type="project" value="TreeGrafter"/>
</dbReference>
<comment type="similarity">
    <text evidence="2">Belongs to the class-IV pyridoxal-phosphate-dependent aminotransferase family.</text>
</comment>
<dbReference type="OrthoDB" id="1732691at2759"/>
<evidence type="ECO:0000256" key="4">
    <source>
        <dbReference type="ARBA" id="ARBA00022576"/>
    </source>
</evidence>
<dbReference type="GO" id="GO:0004084">
    <property type="term" value="F:branched-chain-amino-acid transaminase activity"/>
    <property type="evidence" value="ECO:0007669"/>
    <property type="project" value="UniProtKB-EC"/>
</dbReference>
<keyword evidence="11" id="KW-1185">Reference proteome</keyword>
<dbReference type="PIRSF" id="PIRSF006468">
    <property type="entry name" value="BCAT1"/>
    <property type="match status" value="1"/>
</dbReference>
<dbReference type="InterPro" id="IPR033939">
    <property type="entry name" value="BCAT_family"/>
</dbReference>
<dbReference type="GO" id="GO:0009099">
    <property type="term" value="P:L-valine biosynthetic process"/>
    <property type="evidence" value="ECO:0007669"/>
    <property type="project" value="TreeGrafter"/>
</dbReference>
<feature type="modified residue" description="N6-(pyridoxal phosphate)lysine" evidence="9">
    <location>
        <position position="239"/>
    </location>
</feature>
<dbReference type="InterPro" id="IPR005786">
    <property type="entry name" value="B_amino_transII"/>
</dbReference>
<evidence type="ECO:0000256" key="5">
    <source>
        <dbReference type="ARBA" id="ARBA00022605"/>
    </source>
</evidence>
<dbReference type="NCBIfam" id="TIGR01123">
    <property type="entry name" value="ilvE_II"/>
    <property type="match status" value="1"/>
</dbReference>
<dbReference type="InterPro" id="IPR043131">
    <property type="entry name" value="BCAT-like_N"/>
</dbReference>
<name>A0A9P5S0S9_9FUNG</name>
<dbReference type="FunFam" id="3.20.10.10:FF:000004">
    <property type="entry name" value="Branched-chain-amino-acid aminotransferase"/>
    <property type="match status" value="1"/>
</dbReference>
<dbReference type="Proteomes" id="UP000748756">
    <property type="component" value="Unassembled WGS sequence"/>
</dbReference>
<keyword evidence="7" id="KW-0663">Pyridoxal phosphate</keyword>
<dbReference type="EC" id="2.6.1.42" evidence="3"/>
<dbReference type="CDD" id="cd01557">
    <property type="entry name" value="BCAT_beta_family"/>
    <property type="match status" value="1"/>
</dbReference>
<evidence type="ECO:0000256" key="8">
    <source>
        <dbReference type="ARBA" id="ARBA00023304"/>
    </source>
</evidence>
<keyword evidence="6" id="KW-0808">Transferase</keyword>
<dbReference type="Gene3D" id="3.20.10.10">
    <property type="entry name" value="D-amino Acid Aminotransferase, subunit A, domain 2"/>
    <property type="match status" value="1"/>
</dbReference>
<protein>
    <recommendedName>
        <fullName evidence="3">branched-chain-amino-acid transaminase</fullName>
        <ecNumber evidence="3">2.6.1.42</ecNumber>
    </recommendedName>
</protein>
<evidence type="ECO:0000256" key="6">
    <source>
        <dbReference type="ARBA" id="ARBA00022679"/>
    </source>
</evidence>
<dbReference type="PANTHER" id="PTHR11825">
    <property type="entry name" value="SUBGROUP IIII AMINOTRANSFERASE"/>
    <property type="match status" value="1"/>
</dbReference>